<comment type="similarity">
    <text evidence="1">Belongs to the nitroreductase family.</text>
</comment>
<keyword evidence="5" id="KW-1185">Reference proteome</keyword>
<accession>A0A231HF39</accession>
<dbReference type="InterPro" id="IPR029479">
    <property type="entry name" value="Nitroreductase"/>
</dbReference>
<dbReference type="Proteomes" id="UP000215506">
    <property type="component" value="Unassembled WGS sequence"/>
</dbReference>
<dbReference type="PANTHER" id="PTHR43673">
    <property type="entry name" value="NAD(P)H NITROREDUCTASE YDGI-RELATED"/>
    <property type="match status" value="1"/>
</dbReference>
<dbReference type="EMBL" id="NGAF01000001">
    <property type="protein sequence ID" value="OXR47560.1"/>
    <property type="molecule type" value="Genomic_DNA"/>
</dbReference>
<gene>
    <name evidence="4" type="ORF">B7C42_00685</name>
</gene>
<comment type="caution">
    <text evidence="4">The sequence shown here is derived from an EMBL/GenBank/DDBJ whole genome shotgun (WGS) entry which is preliminary data.</text>
</comment>
<dbReference type="Gene3D" id="3.40.109.10">
    <property type="entry name" value="NADH Oxidase"/>
    <property type="match status" value="1"/>
</dbReference>
<dbReference type="CDD" id="cd02062">
    <property type="entry name" value="Nitro_FMN_reductase"/>
    <property type="match status" value="1"/>
</dbReference>
<reference evidence="4 5" key="1">
    <citation type="submission" date="2017-07" db="EMBL/GenBank/DDBJ databases">
        <title>First draft Genome Sequence of Nocardia cerradoensis isolated from human infection.</title>
        <authorList>
            <person name="Carrasco G."/>
        </authorList>
    </citation>
    <scope>NUCLEOTIDE SEQUENCE [LARGE SCALE GENOMIC DNA]</scope>
    <source>
        <strain evidence="4 5">CNM20130759</strain>
    </source>
</reference>
<organism evidence="4 5">
    <name type="scientific">Nocardia cerradoensis</name>
    <dbReference type="NCBI Taxonomy" id="85688"/>
    <lineage>
        <taxon>Bacteria</taxon>
        <taxon>Bacillati</taxon>
        <taxon>Actinomycetota</taxon>
        <taxon>Actinomycetes</taxon>
        <taxon>Mycobacteriales</taxon>
        <taxon>Nocardiaceae</taxon>
        <taxon>Nocardia</taxon>
    </lineage>
</organism>
<name>A0A231HF39_9NOCA</name>
<evidence type="ECO:0000313" key="4">
    <source>
        <dbReference type="EMBL" id="OXR47560.1"/>
    </source>
</evidence>
<evidence type="ECO:0000313" key="5">
    <source>
        <dbReference type="Proteomes" id="UP000215506"/>
    </source>
</evidence>
<dbReference type="SUPFAM" id="SSF55469">
    <property type="entry name" value="FMN-dependent nitroreductase-like"/>
    <property type="match status" value="1"/>
</dbReference>
<sequence length="216" mass="24447">MVTRLNLTTDELLTTTRAVRKRLDLTRPVEREVLEECLHLATQAPTGRNRQRWAFVVVTDPEKRAALANLYRKGLMAPTEAVPEDGIDWRDDPAQIQRGHDSGHHLFRYLHQVPVLLVPCVHIVRRTRPGAVDLANSFGSILPATWSFMLAARERGLGTVWTTPHLQYEREAAELLGIPYESVLQTALIPVAYTIGTSFRPAARTDLDNVAHWDTW</sequence>
<evidence type="ECO:0000256" key="2">
    <source>
        <dbReference type="ARBA" id="ARBA00023002"/>
    </source>
</evidence>
<evidence type="ECO:0000259" key="3">
    <source>
        <dbReference type="Pfam" id="PF00881"/>
    </source>
</evidence>
<keyword evidence="2" id="KW-0560">Oxidoreductase</keyword>
<feature type="domain" description="Nitroreductase" evidence="3">
    <location>
        <begin position="16"/>
        <end position="190"/>
    </location>
</feature>
<dbReference type="AlphaFoldDB" id="A0A231HF39"/>
<dbReference type="PANTHER" id="PTHR43673:SF10">
    <property type="entry name" value="NADH DEHYDROGENASE_NAD(P)H NITROREDUCTASE XCC3605-RELATED"/>
    <property type="match status" value="1"/>
</dbReference>
<proteinExistence type="inferred from homology"/>
<protein>
    <recommendedName>
        <fullName evidence="3">Nitroreductase domain-containing protein</fullName>
    </recommendedName>
</protein>
<dbReference type="GO" id="GO:0016491">
    <property type="term" value="F:oxidoreductase activity"/>
    <property type="evidence" value="ECO:0007669"/>
    <property type="project" value="UniProtKB-KW"/>
</dbReference>
<evidence type="ECO:0000256" key="1">
    <source>
        <dbReference type="ARBA" id="ARBA00007118"/>
    </source>
</evidence>
<dbReference type="Pfam" id="PF00881">
    <property type="entry name" value="Nitroreductase"/>
    <property type="match status" value="1"/>
</dbReference>
<dbReference type="InterPro" id="IPR000415">
    <property type="entry name" value="Nitroreductase-like"/>
</dbReference>